<gene>
    <name evidence="1" type="ORF">MICPUN_101996</name>
</gene>
<dbReference type="eggNOG" id="ENOG502QR55">
    <property type="taxonomic scope" value="Eukaryota"/>
</dbReference>
<dbReference type="InterPro" id="IPR011257">
    <property type="entry name" value="DNA_glycosylase"/>
</dbReference>
<dbReference type="Proteomes" id="UP000002009">
    <property type="component" value="Chromosome 8"/>
</dbReference>
<dbReference type="InParanoid" id="C1FGI3"/>
<dbReference type="OrthoDB" id="549925at2759"/>
<dbReference type="AlphaFoldDB" id="C1FGI3"/>
<organism evidence="1 2">
    <name type="scientific">Micromonas commoda (strain RCC299 / NOUM17 / CCMP2709)</name>
    <name type="common">Picoplanktonic green alga</name>
    <dbReference type="NCBI Taxonomy" id="296587"/>
    <lineage>
        <taxon>Eukaryota</taxon>
        <taxon>Viridiplantae</taxon>
        <taxon>Chlorophyta</taxon>
        <taxon>Mamiellophyceae</taxon>
        <taxon>Mamiellales</taxon>
        <taxon>Mamiellaceae</taxon>
        <taxon>Micromonas</taxon>
    </lineage>
</organism>
<dbReference type="GeneID" id="8245640"/>
<dbReference type="RefSeq" id="XP_002508293.1">
    <property type="nucleotide sequence ID" value="XM_002508247.1"/>
</dbReference>
<dbReference type="PANTHER" id="PTHR21521">
    <property type="entry name" value="AMUN, ISOFORM A"/>
    <property type="match status" value="1"/>
</dbReference>
<name>C1FGI3_MICCC</name>
<reference evidence="1 2" key="1">
    <citation type="journal article" date="2009" name="Science">
        <title>Green evolution and dynamic adaptations revealed by genomes of the marine picoeukaryotes Micromonas.</title>
        <authorList>
            <person name="Worden A.Z."/>
            <person name="Lee J.H."/>
            <person name="Mock T."/>
            <person name="Rouze P."/>
            <person name="Simmons M.P."/>
            <person name="Aerts A.L."/>
            <person name="Allen A.E."/>
            <person name="Cuvelier M.L."/>
            <person name="Derelle E."/>
            <person name="Everett M.V."/>
            <person name="Foulon E."/>
            <person name="Grimwood J."/>
            <person name="Gundlach H."/>
            <person name="Henrissat B."/>
            <person name="Napoli C."/>
            <person name="McDonald S.M."/>
            <person name="Parker M.S."/>
            <person name="Rombauts S."/>
            <person name="Salamov A."/>
            <person name="Von Dassow P."/>
            <person name="Badger J.H."/>
            <person name="Coutinho P.M."/>
            <person name="Demir E."/>
            <person name="Dubchak I."/>
            <person name="Gentemann C."/>
            <person name="Eikrem W."/>
            <person name="Gready J.E."/>
            <person name="John U."/>
            <person name="Lanier W."/>
            <person name="Lindquist E.A."/>
            <person name="Lucas S."/>
            <person name="Mayer K.F."/>
            <person name="Moreau H."/>
            <person name="Not F."/>
            <person name="Otillar R."/>
            <person name="Panaud O."/>
            <person name="Pangilinan J."/>
            <person name="Paulsen I."/>
            <person name="Piegu B."/>
            <person name="Poliakov A."/>
            <person name="Robbens S."/>
            <person name="Schmutz J."/>
            <person name="Toulza E."/>
            <person name="Wyss T."/>
            <person name="Zelensky A."/>
            <person name="Zhou K."/>
            <person name="Armbrust E.V."/>
            <person name="Bhattacharya D."/>
            <person name="Goodenough U.W."/>
            <person name="Van de Peer Y."/>
            <person name="Grigoriev I.V."/>
        </authorList>
    </citation>
    <scope>NUCLEOTIDE SEQUENCE [LARGE SCALE GENOMIC DNA]</scope>
    <source>
        <strain evidence="2">RCC299 / NOUM17</strain>
    </source>
</reference>
<accession>C1FGI3</accession>
<evidence type="ECO:0000313" key="1">
    <source>
        <dbReference type="EMBL" id="ACO69551.1"/>
    </source>
</evidence>
<dbReference type="OMA" id="NKVDPQQ"/>
<dbReference type="InterPro" id="IPR048868">
    <property type="entry name" value="OGG-like_put"/>
</dbReference>
<dbReference type="GO" id="GO:0003824">
    <property type="term" value="F:catalytic activity"/>
    <property type="evidence" value="ECO:0007669"/>
    <property type="project" value="InterPro"/>
</dbReference>
<dbReference type="GO" id="GO:0006281">
    <property type="term" value="P:DNA repair"/>
    <property type="evidence" value="ECO:0007669"/>
    <property type="project" value="InterPro"/>
</dbReference>
<dbReference type="SUPFAM" id="SSF48150">
    <property type="entry name" value="DNA-glycosylase"/>
    <property type="match status" value="1"/>
</dbReference>
<dbReference type="Pfam" id="PF21790">
    <property type="entry name" value="OGG"/>
    <property type="match status" value="1"/>
</dbReference>
<proteinExistence type="predicted"/>
<dbReference type="PANTHER" id="PTHR21521:SF0">
    <property type="entry name" value="AMUN, ISOFORM A"/>
    <property type="match status" value="1"/>
</dbReference>
<evidence type="ECO:0000313" key="2">
    <source>
        <dbReference type="Proteomes" id="UP000002009"/>
    </source>
</evidence>
<sequence>MATKRDATEALRANALWASDSPDDWRAALDAYAQRRDALNHEKLTRLDPWFFDRLTVDVRARKPPCMTAEELVNMVDWKMSRGKVRPNLLNYAKAHSEATVKDATRDAIARLRSASRTEDIPKALEPVVKLKGVGPATASAVLACADDSVPFMCDDLIAVALGNLPSSVRYSESSFVELCDVARRKGRKVGLTASEVERAIFSAACLDKKPKAATAGANKRKR</sequence>
<dbReference type="FunCoup" id="C1FGI3">
    <property type="interactions" value="278"/>
</dbReference>
<dbReference type="EMBL" id="CP001575">
    <property type="protein sequence ID" value="ACO69551.1"/>
    <property type="molecule type" value="Genomic_DNA"/>
</dbReference>
<keyword evidence="2" id="KW-1185">Reference proteome</keyword>
<dbReference type="KEGG" id="mis:MICPUN_101996"/>
<protein>
    <submittedName>
        <fullName evidence="1">Uncharacterized protein</fullName>
    </submittedName>
</protein>
<dbReference type="STRING" id="296587.C1FGI3"/>